<reference evidence="5" key="1">
    <citation type="journal article" date="2019" name="Sci. Rep.">
        <title>Draft genome of Tanacetum cinerariifolium, the natural source of mosquito coil.</title>
        <authorList>
            <person name="Yamashiro T."/>
            <person name="Shiraishi A."/>
            <person name="Satake H."/>
            <person name="Nakayama K."/>
        </authorList>
    </citation>
    <scope>NUCLEOTIDE SEQUENCE</scope>
</reference>
<dbReference type="InterPro" id="IPR013103">
    <property type="entry name" value="RVT_2"/>
</dbReference>
<feature type="region of interest" description="Disordered" evidence="3">
    <location>
        <begin position="724"/>
        <end position="822"/>
    </location>
</feature>
<evidence type="ECO:0000259" key="4">
    <source>
        <dbReference type="PROSITE" id="PS50994"/>
    </source>
</evidence>
<sequence>MFMANLSSADPIYDEAGPSYDSDILSEYVKNNVEKVVQSNVSYVPNDALMMIINDMHDQGDQCVSANEQNIIVNESLIVELTRYKEEVKIYKKGKGIQMALVKEVKEMKEIFKQMEAEVDQNAVDKQCADVKRKNLLIENENLIADCLSNELLYSVMNVVNTNIELTEKVTALQEQNKLFRAENAKIKYHYKELYDSIKIMRAKTIEKTTSLLTKNEKLKAQGKGKMECVIMNTIKPKVLALGQFRDSNLKVAFKKHLCYVRDVDSVELLKDNGTEFVNQVLTEFYESLGISHQKSVLRTPQQNEIIERWNRTLARGDDEIKLTDEESSDSEDADEVAKTFRIETNVFDFETPLCRAFKEFNYLLQIDLDVLTKDIKGFKTYKDYKDDQIYEWNKDVPWVHENPWTNDGAWKEPAPVVHYPPGIERRVPPAPATQVPVNSAGVVAGPPIKDNLFAQAEDDLFVNVFAPEPSSEESSSGDIYKFKLDEYGDVLKNKAWLVAKGYHQEEGIDFEELFTLTAFLNGELKEEVYVSQSKGFFNLDHPTYVYRLKKDLYGLKQAPHAYQAKPTKNHLEVIKRFFRYLKRTINIGHWYPKDTAMALTAYADADHAGCQDIRRNKMAEENVHALTRTDEHALGITPKDSAHPFVAPPASDLVIDFVNNLGYPKELQFVLKIHNIHKRSQSPLHITTDDYSLSNLKFVPKGELDEVFGMTIPKDLITDVIHGEGGKKKKAPLAGKSKQPTRSKQSALAKQTKPVKEKTSKLSPSKKIRKGKVMKIHKGKRYGHLVDEKDEEGQPAHEPQVEDDENNYQRDAKTGADTKKSNSGMNIEILYVKEKHGEEVSNMMALEEITVELDEGQAGSNPRKLEKLIIDGKVTLVDDDGKPLKKVDYSGGHDIDDEDSYGNGDYDEDPYDDDMYEGKALFIWALMVAPVTEWIMQGRKSRTRDDVAFMVLVLMVMINGLADGFCGGSLVGATGELPGWYMQAVFTRNATTGMVLN</sequence>
<dbReference type="Gene3D" id="3.30.420.10">
    <property type="entry name" value="Ribonuclease H-like superfamily/Ribonuclease H"/>
    <property type="match status" value="1"/>
</dbReference>
<dbReference type="GO" id="GO:0015074">
    <property type="term" value="P:DNA integration"/>
    <property type="evidence" value="ECO:0007669"/>
    <property type="project" value="InterPro"/>
</dbReference>
<dbReference type="PANTHER" id="PTHR42648:SF31">
    <property type="entry name" value="RNA-DIRECTED DNA POLYMERASE"/>
    <property type="match status" value="1"/>
</dbReference>
<feature type="compositionally biased region" description="Basic residues" evidence="3">
    <location>
        <begin position="765"/>
        <end position="784"/>
    </location>
</feature>
<feature type="compositionally biased region" description="Polar residues" evidence="3">
    <location>
        <begin position="741"/>
        <end position="750"/>
    </location>
</feature>
<dbReference type="GO" id="GO:0003676">
    <property type="term" value="F:nucleic acid binding"/>
    <property type="evidence" value="ECO:0007669"/>
    <property type="project" value="InterPro"/>
</dbReference>
<dbReference type="InterPro" id="IPR012337">
    <property type="entry name" value="RNaseH-like_sf"/>
</dbReference>
<dbReference type="EMBL" id="BKCJ010016717">
    <property type="protein sequence ID" value="GEV18384.1"/>
    <property type="molecule type" value="Genomic_DNA"/>
</dbReference>
<feature type="domain" description="Integrase catalytic" evidence="4">
    <location>
        <begin position="269"/>
        <end position="316"/>
    </location>
</feature>
<dbReference type="AlphaFoldDB" id="A0A699GN01"/>
<evidence type="ECO:0000256" key="1">
    <source>
        <dbReference type="ARBA" id="ARBA00022723"/>
    </source>
</evidence>
<proteinExistence type="predicted"/>
<accession>A0A699GN01</accession>
<dbReference type="PROSITE" id="PS50994">
    <property type="entry name" value="INTEGRASE"/>
    <property type="match status" value="1"/>
</dbReference>
<dbReference type="SUPFAM" id="SSF53098">
    <property type="entry name" value="Ribonuclease H-like"/>
    <property type="match status" value="1"/>
</dbReference>
<dbReference type="GO" id="GO:0046872">
    <property type="term" value="F:metal ion binding"/>
    <property type="evidence" value="ECO:0007669"/>
    <property type="project" value="UniProtKB-KW"/>
</dbReference>
<dbReference type="PANTHER" id="PTHR42648">
    <property type="entry name" value="TRANSPOSASE, PUTATIVE-RELATED"/>
    <property type="match status" value="1"/>
</dbReference>
<keyword evidence="2" id="KW-0378">Hydrolase</keyword>
<name>A0A699GN01_TANCI</name>
<dbReference type="InterPro" id="IPR039537">
    <property type="entry name" value="Retrotran_Ty1/copia-like"/>
</dbReference>
<feature type="compositionally biased region" description="Basic and acidic residues" evidence="3">
    <location>
        <begin position="785"/>
        <end position="796"/>
    </location>
</feature>
<evidence type="ECO:0000256" key="2">
    <source>
        <dbReference type="ARBA" id="ARBA00022801"/>
    </source>
</evidence>
<dbReference type="Pfam" id="PF07727">
    <property type="entry name" value="RVT_2"/>
    <property type="match status" value="1"/>
</dbReference>
<dbReference type="InterPro" id="IPR036397">
    <property type="entry name" value="RNaseH_sf"/>
</dbReference>
<protein>
    <submittedName>
        <fullName evidence="5">Equilibrative nucleotide transporter 8-like</fullName>
    </submittedName>
</protein>
<comment type="caution">
    <text evidence="5">The sequence shown here is derived from an EMBL/GenBank/DDBJ whole genome shotgun (WGS) entry which is preliminary data.</text>
</comment>
<keyword evidence="1" id="KW-0479">Metal-binding</keyword>
<evidence type="ECO:0000313" key="5">
    <source>
        <dbReference type="EMBL" id="GEV18384.1"/>
    </source>
</evidence>
<organism evidence="5">
    <name type="scientific">Tanacetum cinerariifolium</name>
    <name type="common">Dalmatian daisy</name>
    <name type="synonym">Chrysanthemum cinerariifolium</name>
    <dbReference type="NCBI Taxonomy" id="118510"/>
    <lineage>
        <taxon>Eukaryota</taxon>
        <taxon>Viridiplantae</taxon>
        <taxon>Streptophyta</taxon>
        <taxon>Embryophyta</taxon>
        <taxon>Tracheophyta</taxon>
        <taxon>Spermatophyta</taxon>
        <taxon>Magnoliopsida</taxon>
        <taxon>eudicotyledons</taxon>
        <taxon>Gunneridae</taxon>
        <taxon>Pentapetalae</taxon>
        <taxon>asterids</taxon>
        <taxon>campanulids</taxon>
        <taxon>Asterales</taxon>
        <taxon>Asteraceae</taxon>
        <taxon>Asteroideae</taxon>
        <taxon>Anthemideae</taxon>
        <taxon>Anthemidinae</taxon>
        <taxon>Tanacetum</taxon>
    </lineage>
</organism>
<evidence type="ECO:0000256" key="3">
    <source>
        <dbReference type="SAM" id="MobiDB-lite"/>
    </source>
</evidence>
<dbReference type="InterPro" id="IPR001584">
    <property type="entry name" value="Integrase_cat-core"/>
</dbReference>
<feature type="compositionally biased region" description="Basic and acidic residues" evidence="3">
    <location>
        <begin position="808"/>
        <end position="821"/>
    </location>
</feature>
<dbReference type="GO" id="GO:0016787">
    <property type="term" value="F:hydrolase activity"/>
    <property type="evidence" value="ECO:0007669"/>
    <property type="project" value="UniProtKB-KW"/>
</dbReference>
<gene>
    <name evidence="5" type="ORF">Tci_090361</name>
</gene>